<dbReference type="AlphaFoldDB" id="A0A949TZ00"/>
<proteinExistence type="predicted"/>
<dbReference type="EMBL" id="JAEEGC010000076">
    <property type="protein sequence ID" value="MBV7274396.1"/>
    <property type="molecule type" value="Genomic_DNA"/>
</dbReference>
<evidence type="ECO:0000256" key="1">
    <source>
        <dbReference type="PROSITE-ProRule" id="PRU00169"/>
    </source>
</evidence>
<dbReference type="InterPro" id="IPR052048">
    <property type="entry name" value="ST_Response_Regulator"/>
</dbReference>
<dbReference type="SMART" id="SM00448">
    <property type="entry name" value="REC"/>
    <property type="match status" value="1"/>
</dbReference>
<keyword evidence="4" id="KW-1185">Reference proteome</keyword>
<dbReference type="GO" id="GO:0000160">
    <property type="term" value="P:phosphorelay signal transduction system"/>
    <property type="evidence" value="ECO:0007669"/>
    <property type="project" value="InterPro"/>
</dbReference>
<evidence type="ECO:0000313" key="3">
    <source>
        <dbReference type="EMBL" id="MBV7274396.1"/>
    </source>
</evidence>
<protein>
    <submittedName>
        <fullName evidence="3">Response regulator</fullName>
    </submittedName>
</protein>
<dbReference type="Pfam" id="PF00072">
    <property type="entry name" value="Response_reg"/>
    <property type="match status" value="1"/>
</dbReference>
<gene>
    <name evidence="3" type="ORF">I6U48_15980</name>
</gene>
<name>A0A949TZ00_9CLOT</name>
<sequence>MGVLVVDDSKFMRNIIINILNKNNIEVVGEASDGIGAVVQYEALKPDVVTMDLTMEGMNGLEAVKEIIKIDSNAHIIVCSAMGQQAIVKEAIDAGARGFVVKPFDEDNLIDEVSKALKMKGK</sequence>
<evidence type="ECO:0000259" key="2">
    <source>
        <dbReference type="PROSITE" id="PS50110"/>
    </source>
</evidence>
<keyword evidence="1" id="KW-0597">Phosphoprotein</keyword>
<dbReference type="PROSITE" id="PS50110">
    <property type="entry name" value="RESPONSE_REGULATORY"/>
    <property type="match status" value="1"/>
</dbReference>
<feature type="domain" description="Response regulatory" evidence="2">
    <location>
        <begin position="2"/>
        <end position="117"/>
    </location>
</feature>
<organism evidence="3 4">
    <name type="scientific">Clostridium thailandense</name>
    <dbReference type="NCBI Taxonomy" id="2794346"/>
    <lineage>
        <taxon>Bacteria</taxon>
        <taxon>Bacillati</taxon>
        <taxon>Bacillota</taxon>
        <taxon>Clostridia</taxon>
        <taxon>Eubacteriales</taxon>
        <taxon>Clostridiaceae</taxon>
        <taxon>Clostridium</taxon>
    </lineage>
</organism>
<dbReference type="Proteomes" id="UP000694308">
    <property type="component" value="Unassembled WGS sequence"/>
</dbReference>
<dbReference type="InterPro" id="IPR001789">
    <property type="entry name" value="Sig_transdc_resp-reg_receiver"/>
</dbReference>
<comment type="caution">
    <text evidence="3">The sequence shown here is derived from an EMBL/GenBank/DDBJ whole genome shotgun (WGS) entry which is preliminary data.</text>
</comment>
<dbReference type="PANTHER" id="PTHR43228">
    <property type="entry name" value="TWO-COMPONENT RESPONSE REGULATOR"/>
    <property type="match status" value="1"/>
</dbReference>
<accession>A0A949TZ00</accession>
<dbReference type="RefSeq" id="WP_218321462.1">
    <property type="nucleotide sequence ID" value="NZ_JAEEGC010000076.1"/>
</dbReference>
<dbReference type="PANTHER" id="PTHR43228:SF1">
    <property type="entry name" value="TWO-COMPONENT RESPONSE REGULATOR ARR22"/>
    <property type="match status" value="1"/>
</dbReference>
<reference evidence="3" key="1">
    <citation type="submission" date="2020-12" db="EMBL/GenBank/DDBJ databases">
        <title>Clostridium thailandense sp. nov., a novel acetogenic bacterium isolated from peat land soil in Thailand.</title>
        <authorList>
            <person name="Chaikitkaew S."/>
            <person name="Birkeland N.K."/>
        </authorList>
    </citation>
    <scope>NUCLEOTIDE SEQUENCE</scope>
    <source>
        <strain evidence="3">PL3</strain>
    </source>
</reference>
<evidence type="ECO:0000313" key="4">
    <source>
        <dbReference type="Proteomes" id="UP000694308"/>
    </source>
</evidence>
<feature type="modified residue" description="4-aspartylphosphate" evidence="1">
    <location>
        <position position="52"/>
    </location>
</feature>